<comment type="similarity">
    <text evidence="2 5">Belongs to the RecX family.</text>
</comment>
<gene>
    <name evidence="5" type="primary">recX</name>
    <name evidence="8" type="ORF">IAB27_08340</name>
</gene>
<dbReference type="Pfam" id="PF21981">
    <property type="entry name" value="RecX_HTH3"/>
    <property type="match status" value="1"/>
</dbReference>
<feature type="domain" description="RecX third three-helical" evidence="7">
    <location>
        <begin position="209"/>
        <end position="249"/>
    </location>
</feature>
<keyword evidence="4 5" id="KW-0963">Cytoplasm</keyword>
<accession>A0A9D0ZU83</accession>
<sequence length="254" mass="30103">MKITKISKTGSKYKLTLDSGEVIDTYDDVILNNNLLYSKRIDKKLLEKIHNDTNYYRTYNKILNLISTRLRSEYEVKEYLNKSDINDNDKQKIIENLKQIGLINDKAFAKAYTNDKINLSLDGPEKIAKNLKKQKIADEHIKEALNNIDEEIIKNHIDKIIEKKVKINQKDTITFLKQKILNYLITQGYQREMVIQRLENYPFIKKDLTEEMEKIYQKQLKKKDKNFKSKLKAKLYNKGFSIEEINNFIESKNI</sequence>
<feature type="domain" description="RecX second three-helical" evidence="6">
    <location>
        <begin position="104"/>
        <end position="145"/>
    </location>
</feature>
<dbReference type="InterPro" id="IPR053925">
    <property type="entry name" value="RecX_HTH_3rd"/>
</dbReference>
<evidence type="ECO:0000259" key="6">
    <source>
        <dbReference type="Pfam" id="PF02631"/>
    </source>
</evidence>
<dbReference type="InterPro" id="IPR053924">
    <property type="entry name" value="RecX_HTH_2nd"/>
</dbReference>
<evidence type="ECO:0000259" key="7">
    <source>
        <dbReference type="Pfam" id="PF21981"/>
    </source>
</evidence>
<dbReference type="GO" id="GO:0005737">
    <property type="term" value="C:cytoplasm"/>
    <property type="evidence" value="ECO:0007669"/>
    <property type="project" value="UniProtKB-SubCell"/>
</dbReference>
<protein>
    <recommendedName>
        <fullName evidence="3 5">Regulatory protein RecX</fullName>
    </recommendedName>
</protein>
<dbReference type="Gene3D" id="1.10.10.10">
    <property type="entry name" value="Winged helix-like DNA-binding domain superfamily/Winged helix DNA-binding domain"/>
    <property type="match status" value="3"/>
</dbReference>
<dbReference type="InterPro" id="IPR003783">
    <property type="entry name" value="Regulatory_RecX"/>
</dbReference>
<reference evidence="8" key="1">
    <citation type="submission" date="2020-10" db="EMBL/GenBank/DDBJ databases">
        <authorList>
            <person name="Gilroy R."/>
        </authorList>
    </citation>
    <scope>NUCLEOTIDE SEQUENCE</scope>
    <source>
        <strain evidence="8">CHK147-3167</strain>
    </source>
</reference>
<dbReference type="AlphaFoldDB" id="A0A9D0ZU83"/>
<proteinExistence type="inferred from homology"/>
<evidence type="ECO:0000256" key="3">
    <source>
        <dbReference type="ARBA" id="ARBA00018111"/>
    </source>
</evidence>
<reference evidence="8" key="2">
    <citation type="journal article" date="2021" name="PeerJ">
        <title>Extensive microbial diversity within the chicken gut microbiome revealed by metagenomics and culture.</title>
        <authorList>
            <person name="Gilroy R."/>
            <person name="Ravi A."/>
            <person name="Getino M."/>
            <person name="Pursley I."/>
            <person name="Horton D.L."/>
            <person name="Alikhan N.F."/>
            <person name="Baker D."/>
            <person name="Gharbi K."/>
            <person name="Hall N."/>
            <person name="Watson M."/>
            <person name="Adriaenssens E.M."/>
            <person name="Foster-Nyarko E."/>
            <person name="Jarju S."/>
            <person name="Secka A."/>
            <person name="Antonio M."/>
            <person name="Oren A."/>
            <person name="Chaudhuri R.R."/>
            <person name="La Ragione R."/>
            <person name="Hildebrand F."/>
            <person name="Pallen M.J."/>
        </authorList>
    </citation>
    <scope>NUCLEOTIDE SEQUENCE</scope>
    <source>
        <strain evidence="8">CHK147-3167</strain>
    </source>
</reference>
<comment type="subcellular location">
    <subcellularLocation>
        <location evidence="1 5">Cytoplasm</location>
    </subcellularLocation>
</comment>
<dbReference type="Proteomes" id="UP000886786">
    <property type="component" value="Unassembled WGS sequence"/>
</dbReference>
<dbReference type="Pfam" id="PF02631">
    <property type="entry name" value="RecX_HTH2"/>
    <property type="match status" value="1"/>
</dbReference>
<evidence type="ECO:0000256" key="2">
    <source>
        <dbReference type="ARBA" id="ARBA00009695"/>
    </source>
</evidence>
<evidence type="ECO:0000313" key="8">
    <source>
        <dbReference type="EMBL" id="HIQ91602.1"/>
    </source>
</evidence>
<evidence type="ECO:0000256" key="1">
    <source>
        <dbReference type="ARBA" id="ARBA00004496"/>
    </source>
</evidence>
<dbReference type="PANTHER" id="PTHR33602">
    <property type="entry name" value="REGULATORY PROTEIN RECX FAMILY PROTEIN"/>
    <property type="match status" value="1"/>
</dbReference>
<dbReference type="GO" id="GO:0006282">
    <property type="term" value="P:regulation of DNA repair"/>
    <property type="evidence" value="ECO:0007669"/>
    <property type="project" value="UniProtKB-UniRule"/>
</dbReference>
<dbReference type="EMBL" id="DVFV01000144">
    <property type="protein sequence ID" value="HIQ91602.1"/>
    <property type="molecule type" value="Genomic_DNA"/>
</dbReference>
<organism evidence="8 9">
    <name type="scientific">Candidatus Coprosoma intestinipullorum</name>
    <dbReference type="NCBI Taxonomy" id="2840752"/>
    <lineage>
        <taxon>Bacteria</taxon>
        <taxon>Bacillati</taxon>
        <taxon>Bacillota</taxon>
        <taxon>Bacillota incertae sedis</taxon>
        <taxon>Candidatus Coprosoma</taxon>
    </lineage>
</organism>
<dbReference type="PANTHER" id="PTHR33602:SF1">
    <property type="entry name" value="REGULATORY PROTEIN RECX FAMILY PROTEIN"/>
    <property type="match status" value="1"/>
</dbReference>
<name>A0A9D0ZU83_9FIRM</name>
<comment type="caution">
    <text evidence="8">The sequence shown here is derived from an EMBL/GenBank/DDBJ whole genome shotgun (WGS) entry which is preliminary data.</text>
</comment>
<comment type="function">
    <text evidence="5">Modulates RecA activity.</text>
</comment>
<evidence type="ECO:0000256" key="4">
    <source>
        <dbReference type="ARBA" id="ARBA00022490"/>
    </source>
</evidence>
<dbReference type="InterPro" id="IPR036388">
    <property type="entry name" value="WH-like_DNA-bd_sf"/>
</dbReference>
<evidence type="ECO:0000256" key="5">
    <source>
        <dbReference type="HAMAP-Rule" id="MF_01114"/>
    </source>
</evidence>
<evidence type="ECO:0000313" key="9">
    <source>
        <dbReference type="Proteomes" id="UP000886786"/>
    </source>
</evidence>
<dbReference type="HAMAP" id="MF_01114">
    <property type="entry name" value="RecX"/>
    <property type="match status" value="1"/>
</dbReference>